<accession>A0A853AB28</accession>
<evidence type="ECO:0000256" key="1">
    <source>
        <dbReference type="ARBA" id="ARBA00023015"/>
    </source>
</evidence>
<dbReference type="InterPro" id="IPR050109">
    <property type="entry name" value="HTH-type_TetR-like_transc_reg"/>
</dbReference>
<feature type="domain" description="HTH tetR-type" evidence="5">
    <location>
        <begin position="11"/>
        <end position="71"/>
    </location>
</feature>
<keyword evidence="3" id="KW-0804">Transcription</keyword>
<dbReference type="PANTHER" id="PTHR30055">
    <property type="entry name" value="HTH-TYPE TRANSCRIPTIONAL REGULATOR RUTR"/>
    <property type="match status" value="1"/>
</dbReference>
<dbReference type="Proteomes" id="UP000567795">
    <property type="component" value="Unassembled WGS sequence"/>
</dbReference>
<evidence type="ECO:0000256" key="3">
    <source>
        <dbReference type="ARBA" id="ARBA00023163"/>
    </source>
</evidence>
<dbReference type="PROSITE" id="PS50977">
    <property type="entry name" value="HTH_TETR_2"/>
    <property type="match status" value="1"/>
</dbReference>
<name>A0A853AB28_9ACTN</name>
<keyword evidence="1" id="KW-0805">Transcription regulation</keyword>
<dbReference type="AlphaFoldDB" id="A0A853AB28"/>
<dbReference type="InterPro" id="IPR001647">
    <property type="entry name" value="HTH_TetR"/>
</dbReference>
<dbReference type="PANTHER" id="PTHR30055:SF234">
    <property type="entry name" value="HTH-TYPE TRANSCRIPTIONAL REGULATOR BETI"/>
    <property type="match status" value="1"/>
</dbReference>
<evidence type="ECO:0000256" key="4">
    <source>
        <dbReference type="PROSITE-ProRule" id="PRU00335"/>
    </source>
</evidence>
<dbReference type="GO" id="GO:0000976">
    <property type="term" value="F:transcription cis-regulatory region binding"/>
    <property type="evidence" value="ECO:0007669"/>
    <property type="project" value="TreeGrafter"/>
</dbReference>
<dbReference type="Gene3D" id="1.10.357.10">
    <property type="entry name" value="Tetracycline Repressor, domain 2"/>
    <property type="match status" value="1"/>
</dbReference>
<keyword evidence="7" id="KW-1185">Reference proteome</keyword>
<dbReference type="InterPro" id="IPR009057">
    <property type="entry name" value="Homeodomain-like_sf"/>
</dbReference>
<dbReference type="Pfam" id="PF00440">
    <property type="entry name" value="TetR_N"/>
    <property type="match status" value="1"/>
</dbReference>
<dbReference type="EMBL" id="JACBZD010000002">
    <property type="protein sequence ID" value="NYI07708.1"/>
    <property type="molecule type" value="Genomic_DNA"/>
</dbReference>
<comment type="caution">
    <text evidence="6">The sequence shown here is derived from an EMBL/GenBank/DDBJ whole genome shotgun (WGS) entry which is preliminary data.</text>
</comment>
<feature type="DNA-binding region" description="H-T-H motif" evidence="4">
    <location>
        <begin position="34"/>
        <end position="53"/>
    </location>
</feature>
<gene>
    <name evidence="6" type="ORF">FHU37_004737</name>
</gene>
<dbReference type="GO" id="GO:0003700">
    <property type="term" value="F:DNA-binding transcription factor activity"/>
    <property type="evidence" value="ECO:0007669"/>
    <property type="project" value="TreeGrafter"/>
</dbReference>
<dbReference type="RefSeq" id="WP_179816668.1">
    <property type="nucleotide sequence ID" value="NZ_JACBZD010000002.1"/>
</dbReference>
<sequence>MARLTRAEAQERNRARILAAAGVEFAERGFRDAKVDTIAERAGLTRGAVYSNFPGKRALYFAVLADLAAQAPPMPAVSPEPRTAPDALTALADVWLSRLALAPQDGLSVRIGMDLMPQIVAEEGTRQSFGQIMKVNALLLGLGLENLAGGPGRAGRLVRKAEVVLTTLEGAGLLATIAPGFVRPGDMLRSIEAIADLDLDEPWTPPETSAAVQPADRPWMPPPGVEDAMGLWGPGVLEGDGVVVFLGLRRLAAVEDAVRAAPPGVPVSLVVVAEAPEEVTPLVRLALAGLGGLLRHVVPRDGWPALRVVCDEDGAVAAAVGLGRAGDETESAVRVEGGRIRAHADGPGAGHAIAAGVRG</sequence>
<evidence type="ECO:0000256" key="2">
    <source>
        <dbReference type="ARBA" id="ARBA00023125"/>
    </source>
</evidence>
<evidence type="ECO:0000313" key="7">
    <source>
        <dbReference type="Proteomes" id="UP000567795"/>
    </source>
</evidence>
<evidence type="ECO:0000313" key="6">
    <source>
        <dbReference type="EMBL" id="NYI07708.1"/>
    </source>
</evidence>
<proteinExistence type="predicted"/>
<dbReference type="SUPFAM" id="SSF46689">
    <property type="entry name" value="Homeodomain-like"/>
    <property type="match status" value="1"/>
</dbReference>
<keyword evidence="2 4" id="KW-0238">DNA-binding</keyword>
<organism evidence="6 7">
    <name type="scientific">Allostreptomyces psammosilenae</name>
    <dbReference type="NCBI Taxonomy" id="1892865"/>
    <lineage>
        <taxon>Bacteria</taxon>
        <taxon>Bacillati</taxon>
        <taxon>Actinomycetota</taxon>
        <taxon>Actinomycetes</taxon>
        <taxon>Kitasatosporales</taxon>
        <taxon>Streptomycetaceae</taxon>
        <taxon>Allostreptomyces</taxon>
    </lineage>
</organism>
<dbReference type="PRINTS" id="PR00455">
    <property type="entry name" value="HTHTETR"/>
</dbReference>
<reference evidence="6 7" key="1">
    <citation type="submission" date="2020-07" db="EMBL/GenBank/DDBJ databases">
        <title>Sequencing the genomes of 1000 actinobacteria strains.</title>
        <authorList>
            <person name="Klenk H.-P."/>
        </authorList>
    </citation>
    <scope>NUCLEOTIDE SEQUENCE [LARGE SCALE GENOMIC DNA]</scope>
    <source>
        <strain evidence="6 7">DSM 42178</strain>
    </source>
</reference>
<evidence type="ECO:0000259" key="5">
    <source>
        <dbReference type="PROSITE" id="PS50977"/>
    </source>
</evidence>
<protein>
    <submittedName>
        <fullName evidence="6">AcrR family transcriptional regulator</fullName>
    </submittedName>
</protein>